<name>A0A1U7LJR4_NEOID</name>
<dbReference type="InterPro" id="IPR000511">
    <property type="entry name" value="Holocyt_c/c1_synthase"/>
</dbReference>
<evidence type="ECO:0000256" key="8">
    <source>
        <dbReference type="ARBA" id="ARBA00023136"/>
    </source>
</evidence>
<accession>A0A1U7LJR4</accession>
<evidence type="ECO:0000256" key="3">
    <source>
        <dbReference type="ARBA" id="ARBA00022617"/>
    </source>
</evidence>
<dbReference type="OrthoDB" id="4243at2759"/>
<sequence>MSCKASSDQPKCPVDHSSRETWLLNAATSSDSSTVEISPLNQMPVHPQQESRTSQKTILSKSRQLSSIPRSDQSSQNWIYPSEQMFFDSMIRKQQKPEEKDMKYVVPVHNAVNERTWMEIMKWEKGRGGTICGGPKLLKFEGNPQKLSPKARFMKLLGYEPPFDRHDWIVDRCGKKVHYVIDYYSGKPNERRPIAPSFYIDARPAFDFEGAQMRISRFFSELF</sequence>
<keyword evidence="9 10" id="KW-0456">Lyase</keyword>
<evidence type="ECO:0000313" key="12">
    <source>
        <dbReference type="EMBL" id="OLL22906.1"/>
    </source>
</evidence>
<dbReference type="AlphaFoldDB" id="A0A1U7LJR4"/>
<evidence type="ECO:0000256" key="7">
    <source>
        <dbReference type="ARBA" id="ARBA00023128"/>
    </source>
</evidence>
<evidence type="ECO:0000256" key="4">
    <source>
        <dbReference type="ARBA" id="ARBA00022723"/>
    </source>
</evidence>
<comment type="caution">
    <text evidence="12">The sequence shown here is derived from an EMBL/GenBank/DDBJ whole genome shotgun (WGS) entry which is preliminary data.</text>
</comment>
<keyword evidence="7 10" id="KW-0496">Mitochondrion</keyword>
<evidence type="ECO:0000256" key="6">
    <source>
        <dbReference type="ARBA" id="ARBA00023004"/>
    </source>
</evidence>
<evidence type="ECO:0000256" key="11">
    <source>
        <dbReference type="SAM" id="MobiDB-lite"/>
    </source>
</evidence>
<proteinExistence type="inferred from homology"/>
<protein>
    <recommendedName>
        <fullName evidence="10">Holocytochrome c-type synthase</fullName>
        <ecNumber evidence="10">4.4.1.17</ecNumber>
    </recommendedName>
</protein>
<evidence type="ECO:0000256" key="10">
    <source>
        <dbReference type="RuleBase" id="RU363130"/>
    </source>
</evidence>
<keyword evidence="5 10" id="KW-0999">Mitochondrion inner membrane</keyword>
<keyword evidence="8 10" id="KW-0472">Membrane</keyword>
<evidence type="ECO:0000256" key="5">
    <source>
        <dbReference type="ARBA" id="ARBA00022792"/>
    </source>
</evidence>
<feature type="compositionally biased region" description="Polar residues" evidence="11">
    <location>
        <begin position="48"/>
        <end position="74"/>
    </location>
</feature>
<feature type="compositionally biased region" description="Polar residues" evidence="11">
    <location>
        <begin position="27"/>
        <end position="41"/>
    </location>
</feature>
<gene>
    <name evidence="12" type="ORF">NEOLI_000212</name>
</gene>
<dbReference type="PROSITE" id="PS00822">
    <property type="entry name" value="CYTO_HEME_LYASE_2"/>
    <property type="match status" value="1"/>
</dbReference>
<dbReference type="STRING" id="1198029.A0A1U7LJR4"/>
<dbReference type="GO" id="GO:0046872">
    <property type="term" value="F:metal ion binding"/>
    <property type="evidence" value="ECO:0007669"/>
    <property type="project" value="UniProtKB-KW"/>
</dbReference>
<evidence type="ECO:0000256" key="1">
    <source>
        <dbReference type="ARBA" id="ARBA00004273"/>
    </source>
</evidence>
<reference evidence="12 13" key="1">
    <citation type="submission" date="2016-04" db="EMBL/GenBank/DDBJ databases">
        <title>Evolutionary innovation and constraint leading to complex multicellularity in the Ascomycota.</title>
        <authorList>
            <person name="Cisse O."/>
            <person name="Nguyen A."/>
            <person name="Hewitt D.A."/>
            <person name="Jedd G."/>
            <person name="Stajich J.E."/>
        </authorList>
    </citation>
    <scope>NUCLEOTIDE SEQUENCE [LARGE SCALE GENOMIC DNA]</scope>
    <source>
        <strain evidence="12 13">DAH-3</strain>
    </source>
</reference>
<keyword evidence="3 10" id="KW-0349">Heme</keyword>
<comment type="catalytic activity">
    <reaction evidence="10">
        <text>holo-[cytochrome c] = apo-[cytochrome c] + heme b</text>
        <dbReference type="Rhea" id="RHEA:22648"/>
        <dbReference type="Rhea" id="RHEA-COMP:10725"/>
        <dbReference type="Rhea" id="RHEA-COMP:10726"/>
        <dbReference type="ChEBI" id="CHEBI:29950"/>
        <dbReference type="ChEBI" id="CHEBI:60344"/>
        <dbReference type="ChEBI" id="CHEBI:83739"/>
        <dbReference type="EC" id="4.4.1.17"/>
    </reaction>
</comment>
<dbReference type="Proteomes" id="UP000186594">
    <property type="component" value="Unassembled WGS sequence"/>
</dbReference>
<dbReference type="EMBL" id="LXFE01002636">
    <property type="protein sequence ID" value="OLL22906.1"/>
    <property type="molecule type" value="Genomic_DNA"/>
</dbReference>
<dbReference type="PANTHER" id="PTHR12743:SF0">
    <property type="entry name" value="HOLOCYTOCHROME C-TYPE SYNTHASE"/>
    <property type="match status" value="1"/>
</dbReference>
<evidence type="ECO:0000313" key="13">
    <source>
        <dbReference type="Proteomes" id="UP000186594"/>
    </source>
</evidence>
<organism evidence="12 13">
    <name type="scientific">Neolecta irregularis (strain DAH-3)</name>
    <dbReference type="NCBI Taxonomy" id="1198029"/>
    <lineage>
        <taxon>Eukaryota</taxon>
        <taxon>Fungi</taxon>
        <taxon>Dikarya</taxon>
        <taxon>Ascomycota</taxon>
        <taxon>Taphrinomycotina</taxon>
        <taxon>Neolectales</taxon>
        <taxon>Neolectaceae</taxon>
        <taxon>Neolecta</taxon>
    </lineage>
</organism>
<evidence type="ECO:0000256" key="9">
    <source>
        <dbReference type="ARBA" id="ARBA00023239"/>
    </source>
</evidence>
<keyword evidence="13" id="KW-1185">Reference proteome</keyword>
<dbReference type="GO" id="GO:0005743">
    <property type="term" value="C:mitochondrial inner membrane"/>
    <property type="evidence" value="ECO:0007669"/>
    <property type="project" value="UniProtKB-SubCell"/>
</dbReference>
<feature type="region of interest" description="Disordered" evidence="11">
    <location>
        <begin position="27"/>
        <end position="74"/>
    </location>
</feature>
<comment type="similarity">
    <text evidence="2 10">Belongs to the cytochrome c-type heme lyase family.</text>
</comment>
<dbReference type="Pfam" id="PF01265">
    <property type="entry name" value="Cyto_heme_lyase"/>
    <property type="match status" value="1"/>
</dbReference>
<evidence type="ECO:0000256" key="2">
    <source>
        <dbReference type="ARBA" id="ARBA00007255"/>
    </source>
</evidence>
<dbReference type="PANTHER" id="PTHR12743">
    <property type="entry name" value="CYTOCHROME C1 HEME LYASE"/>
    <property type="match status" value="1"/>
</dbReference>
<keyword evidence="6 10" id="KW-0408">Iron</keyword>
<dbReference type="OMA" id="SCPVDHK"/>
<comment type="subcellular location">
    <subcellularLocation>
        <location evidence="1 10">Mitochondrion inner membrane</location>
    </subcellularLocation>
</comment>
<comment type="function">
    <text evidence="10">Lyase that catalyzes the covalent linking of the heme group to the cytochrome C apoprotein to produce the mature functional cytochrome.</text>
</comment>
<dbReference type="GO" id="GO:0004408">
    <property type="term" value="F:holocytochrome-c synthase activity"/>
    <property type="evidence" value="ECO:0007669"/>
    <property type="project" value="UniProtKB-EC"/>
</dbReference>
<keyword evidence="4 10" id="KW-0479">Metal-binding</keyword>
<dbReference type="EC" id="4.4.1.17" evidence="10"/>